<evidence type="ECO:0000256" key="2">
    <source>
        <dbReference type="ARBA" id="ARBA00023002"/>
    </source>
</evidence>
<feature type="active site" evidence="3">
    <location>
        <position position="257"/>
    </location>
</feature>
<dbReference type="Gene3D" id="3.40.605.10">
    <property type="entry name" value="Aldehyde Dehydrogenase, Chain A, domain 1"/>
    <property type="match status" value="1"/>
</dbReference>
<dbReference type="Proteomes" id="UP000326852">
    <property type="component" value="Unassembled WGS sequence"/>
</dbReference>
<protein>
    <submittedName>
        <fullName evidence="6">Aldehyde dehydrogenase family protein</fullName>
    </submittedName>
</protein>
<dbReference type="FunFam" id="3.40.309.10:FF:000012">
    <property type="entry name" value="Betaine aldehyde dehydrogenase"/>
    <property type="match status" value="1"/>
</dbReference>
<keyword evidence="7" id="KW-1185">Reference proteome</keyword>
<dbReference type="InterPro" id="IPR016162">
    <property type="entry name" value="Ald_DH_N"/>
</dbReference>
<evidence type="ECO:0000256" key="1">
    <source>
        <dbReference type="ARBA" id="ARBA00009986"/>
    </source>
</evidence>
<evidence type="ECO:0000313" key="6">
    <source>
        <dbReference type="EMBL" id="KAD3720735.1"/>
    </source>
</evidence>
<dbReference type="FunFam" id="3.40.605.10:FF:000026">
    <property type="entry name" value="Aldehyde dehydrogenase, putative"/>
    <property type="match status" value="1"/>
</dbReference>
<accession>A0A5N6MTH4</accession>
<comment type="caution">
    <text evidence="6">The sequence shown here is derived from an EMBL/GenBank/DDBJ whole genome shotgun (WGS) entry which is preliminary data.</text>
</comment>
<dbReference type="GO" id="GO:0016620">
    <property type="term" value="F:oxidoreductase activity, acting on the aldehyde or oxo group of donors, NAD or NADP as acceptor"/>
    <property type="evidence" value="ECO:0007669"/>
    <property type="project" value="InterPro"/>
</dbReference>
<proteinExistence type="inferred from homology"/>
<comment type="similarity">
    <text evidence="1 4">Belongs to the aldehyde dehydrogenase family.</text>
</comment>
<dbReference type="InterPro" id="IPR015590">
    <property type="entry name" value="Aldehyde_DH_dom"/>
</dbReference>
<dbReference type="AlphaFoldDB" id="A0A5N6MTH4"/>
<name>A0A5N6MTH4_9MICC</name>
<evidence type="ECO:0000259" key="5">
    <source>
        <dbReference type="Pfam" id="PF00171"/>
    </source>
</evidence>
<feature type="domain" description="Aldehyde dehydrogenase" evidence="5">
    <location>
        <begin position="27"/>
        <end position="483"/>
    </location>
</feature>
<organism evidence="6 7">
    <name type="scientific">Arthrobacter yangruifuii</name>
    <dbReference type="NCBI Taxonomy" id="2606616"/>
    <lineage>
        <taxon>Bacteria</taxon>
        <taxon>Bacillati</taxon>
        <taxon>Actinomycetota</taxon>
        <taxon>Actinomycetes</taxon>
        <taxon>Micrococcales</taxon>
        <taxon>Micrococcaceae</taxon>
        <taxon>Arthrobacter</taxon>
    </lineage>
</organism>
<dbReference type="Pfam" id="PF00171">
    <property type="entry name" value="Aldedh"/>
    <property type="match status" value="1"/>
</dbReference>
<dbReference type="Gene3D" id="3.40.309.10">
    <property type="entry name" value="Aldehyde Dehydrogenase, Chain A, domain 2"/>
    <property type="match status" value="1"/>
</dbReference>
<dbReference type="InterPro" id="IPR016163">
    <property type="entry name" value="Ald_DH_C"/>
</dbReference>
<dbReference type="InterPro" id="IPR016161">
    <property type="entry name" value="Ald_DH/histidinol_DH"/>
</dbReference>
<sequence length="487" mass="50995">MTAATTDSAVREFYGSFINGEEVGESAASTFETRNPANGQVLTVIQEGGQALVDQAVANSRAAFPAWRDLPGVEKGRILLAISRKILENKDLLVTLESLDNGKSQMDATFDVITAARYFEYYAGMADKLGGETIPLPGTHISYTRPEPFGVTAHIVPWNAAFQQAARGVAPALAAGNTAVVKPAEDTSISTLVMARLALEAGLPAGVFNVVTGLGSTTGAALVSHPQVSRITFTGSVPTGQAIMRAAAEHLNPLTLELGGKAPNIIFEDADLKAAIPGSLMAININAGQVCAAGSRLLVHRSLHDEVVEGLVALNRQVKLGPAASGSSMGAITTAAQYAKIQEYLEIGKAEGARAVIGGSAATDGELAQGQFIQPTIFTGVDNSMRIAQEEIFGPVLSVIPFDSEEDAVRIANDTKYGLTAGLWTRDLGRAHRVAAQIEAGQVTVNDFFAGGVQAPFGGYKNSGFGREKGTHALSEYLQTKTVSIKL</sequence>
<keyword evidence="2 4" id="KW-0560">Oxidoreductase</keyword>
<reference evidence="6 7" key="1">
    <citation type="submission" date="2019-08" db="EMBL/GenBank/DDBJ databases">
        <title>Arthrobacter sp. nov., isolated from plateau pika and Tibetan wild ass.</title>
        <authorList>
            <person name="Ge Y."/>
        </authorList>
    </citation>
    <scope>NUCLEOTIDE SEQUENCE [LARGE SCALE GENOMIC DNA]</scope>
    <source>
        <strain evidence="6 7">785</strain>
    </source>
</reference>
<evidence type="ECO:0000256" key="4">
    <source>
        <dbReference type="RuleBase" id="RU003345"/>
    </source>
</evidence>
<dbReference type="PANTHER" id="PTHR11699">
    <property type="entry name" value="ALDEHYDE DEHYDROGENASE-RELATED"/>
    <property type="match status" value="1"/>
</dbReference>
<evidence type="ECO:0000313" key="7">
    <source>
        <dbReference type="Proteomes" id="UP000326852"/>
    </source>
</evidence>
<gene>
    <name evidence="6" type="ORF">GD627_07120</name>
</gene>
<dbReference type="EMBL" id="VTFX01000003">
    <property type="protein sequence ID" value="KAD3720735.1"/>
    <property type="molecule type" value="Genomic_DNA"/>
</dbReference>
<dbReference type="InterPro" id="IPR029510">
    <property type="entry name" value="Ald_DH_CS_GLU"/>
</dbReference>
<dbReference type="FunFam" id="3.40.605.10:FF:000007">
    <property type="entry name" value="NAD/NADP-dependent betaine aldehyde dehydrogenase"/>
    <property type="match status" value="1"/>
</dbReference>
<dbReference type="PROSITE" id="PS00687">
    <property type="entry name" value="ALDEHYDE_DEHYDR_GLU"/>
    <property type="match status" value="1"/>
</dbReference>
<evidence type="ECO:0000256" key="3">
    <source>
        <dbReference type="PROSITE-ProRule" id="PRU10007"/>
    </source>
</evidence>
<dbReference type="SUPFAM" id="SSF53720">
    <property type="entry name" value="ALDH-like"/>
    <property type="match status" value="1"/>
</dbReference>